<dbReference type="SUPFAM" id="SSF46785">
    <property type="entry name" value="Winged helix' DNA-binding domain"/>
    <property type="match status" value="1"/>
</dbReference>
<dbReference type="PROSITE" id="PS50931">
    <property type="entry name" value="HTH_LYSR"/>
    <property type="match status" value="1"/>
</dbReference>
<evidence type="ECO:0000259" key="5">
    <source>
        <dbReference type="PROSITE" id="PS50931"/>
    </source>
</evidence>
<organism evidence="6 7">
    <name type="scientific">Winslowiella toletana</name>
    <dbReference type="NCBI Taxonomy" id="92490"/>
    <lineage>
        <taxon>Bacteria</taxon>
        <taxon>Pseudomonadati</taxon>
        <taxon>Pseudomonadota</taxon>
        <taxon>Gammaproteobacteria</taxon>
        <taxon>Enterobacterales</taxon>
        <taxon>Erwiniaceae</taxon>
        <taxon>Winslowiella</taxon>
    </lineage>
</organism>
<accession>A0ABS4PF22</accession>
<comment type="caution">
    <text evidence="6">The sequence shown here is derived from an EMBL/GenBank/DDBJ whole genome shotgun (WGS) entry which is preliminary data.</text>
</comment>
<dbReference type="InterPro" id="IPR058163">
    <property type="entry name" value="LysR-type_TF_proteobact-type"/>
</dbReference>
<dbReference type="InterPro" id="IPR036390">
    <property type="entry name" value="WH_DNA-bd_sf"/>
</dbReference>
<feature type="domain" description="HTH lysR-type" evidence="5">
    <location>
        <begin position="16"/>
        <end position="73"/>
    </location>
</feature>
<reference evidence="7" key="2">
    <citation type="submission" date="2023-07" db="EMBL/GenBank/DDBJ databases">
        <title>Genome mining of underrepresented organisms for secondary metabolites.</title>
        <authorList>
            <person name="D'Agostino P.M."/>
        </authorList>
    </citation>
    <scope>NUCLEOTIDE SEQUENCE [LARGE SCALE GENOMIC DNA]</scope>
    <source>
        <strain evidence="7">WS4403</strain>
    </source>
</reference>
<dbReference type="Pfam" id="PF00126">
    <property type="entry name" value="HTH_1"/>
    <property type="match status" value="1"/>
</dbReference>
<dbReference type="InterPro" id="IPR005119">
    <property type="entry name" value="LysR_subst-bd"/>
</dbReference>
<evidence type="ECO:0000256" key="4">
    <source>
        <dbReference type="ARBA" id="ARBA00023163"/>
    </source>
</evidence>
<proteinExistence type="inferred from homology"/>
<keyword evidence="2" id="KW-0805">Transcription regulation</keyword>
<reference evidence="6 7" key="1">
    <citation type="submission" date="2021-03" db="EMBL/GenBank/DDBJ databases">
        <authorList>
            <person name="D'Agostino P."/>
            <person name="Huntemann M."/>
            <person name="Clum A."/>
            <person name="Spunde A."/>
            <person name="Palaniappan K."/>
            <person name="Ritter S."/>
            <person name="Mikhailova N."/>
            <person name="Chen I.-M."/>
            <person name="Stamatis D."/>
            <person name="Reddy T."/>
            <person name="O'Malley R."/>
            <person name="Daum C."/>
            <person name="Shapiro N."/>
            <person name="Ivanova N."/>
            <person name="Kyrpides N."/>
            <person name="Woyke T."/>
        </authorList>
    </citation>
    <scope>NUCLEOTIDE SEQUENCE [LARGE SCALE GENOMIC DNA]</scope>
    <source>
        <strain evidence="6 7">WS4403</strain>
    </source>
</reference>
<sequence length="314" mass="34743">MSSHKFLTGHHLSGGIELNTMRTFVAIAETGSIVAAGKALGLTRSAAGKSLARLEAHLATRLLHRTTRSVSLTADGQYFYERCIQILTDIHEAESSIRQDNPQPKGTLRLTVTSAFGRIAILPLLNDFLEKWPDLDVEISFTDRLVDLVEEGFDLGIRMGDMPDDSMMVARPITRYRPWIYASPAYLQNHGMPENIAELGAHQRLIYGLQAGSGIWRLANDDGVEVSISGNRRLRFDSGEAIKDAAVEGMGIALMPSFLAADDLHNHRLVKLFPHYAGKQIPINAIYPNRKHLAAKIRQFIDMLVINFQAADSA</sequence>
<dbReference type="Proteomes" id="UP001195624">
    <property type="component" value="Unassembled WGS sequence"/>
</dbReference>
<dbReference type="PANTHER" id="PTHR30537:SF5">
    <property type="entry name" value="HTH-TYPE TRANSCRIPTIONAL ACTIVATOR TTDR-RELATED"/>
    <property type="match status" value="1"/>
</dbReference>
<evidence type="ECO:0000256" key="3">
    <source>
        <dbReference type="ARBA" id="ARBA00023125"/>
    </source>
</evidence>
<dbReference type="GO" id="GO:0003677">
    <property type="term" value="F:DNA binding"/>
    <property type="evidence" value="ECO:0007669"/>
    <property type="project" value="UniProtKB-KW"/>
</dbReference>
<evidence type="ECO:0000256" key="1">
    <source>
        <dbReference type="ARBA" id="ARBA00009437"/>
    </source>
</evidence>
<dbReference type="RefSeq" id="WP_017802172.1">
    <property type="nucleotide sequence ID" value="NZ_JAGGMQ010000001.1"/>
</dbReference>
<protein>
    <submittedName>
        <fullName evidence="6">DNA-binding transcriptional LysR family regulator</fullName>
    </submittedName>
</protein>
<dbReference type="Gene3D" id="1.10.10.10">
    <property type="entry name" value="Winged helix-like DNA-binding domain superfamily/Winged helix DNA-binding domain"/>
    <property type="match status" value="1"/>
</dbReference>
<dbReference type="PANTHER" id="PTHR30537">
    <property type="entry name" value="HTH-TYPE TRANSCRIPTIONAL REGULATOR"/>
    <property type="match status" value="1"/>
</dbReference>
<comment type="similarity">
    <text evidence="1">Belongs to the LysR transcriptional regulatory family.</text>
</comment>
<dbReference type="EMBL" id="JAGGMQ010000001">
    <property type="protein sequence ID" value="MBP2171229.1"/>
    <property type="molecule type" value="Genomic_DNA"/>
</dbReference>
<evidence type="ECO:0000313" key="7">
    <source>
        <dbReference type="Proteomes" id="UP001195624"/>
    </source>
</evidence>
<dbReference type="InterPro" id="IPR000847">
    <property type="entry name" value="LysR_HTH_N"/>
</dbReference>
<gene>
    <name evidence="6" type="ORF">J2125_004421</name>
</gene>
<keyword evidence="7" id="KW-1185">Reference proteome</keyword>
<evidence type="ECO:0000313" key="6">
    <source>
        <dbReference type="EMBL" id="MBP2171229.1"/>
    </source>
</evidence>
<dbReference type="CDD" id="cd08422">
    <property type="entry name" value="PBP2_CrgA_like"/>
    <property type="match status" value="1"/>
</dbReference>
<name>A0ABS4PF22_9GAMM</name>
<keyword evidence="3 6" id="KW-0238">DNA-binding</keyword>
<dbReference type="Pfam" id="PF03466">
    <property type="entry name" value="LysR_substrate"/>
    <property type="match status" value="1"/>
</dbReference>
<dbReference type="SUPFAM" id="SSF53850">
    <property type="entry name" value="Periplasmic binding protein-like II"/>
    <property type="match status" value="1"/>
</dbReference>
<dbReference type="InterPro" id="IPR036388">
    <property type="entry name" value="WH-like_DNA-bd_sf"/>
</dbReference>
<evidence type="ECO:0000256" key="2">
    <source>
        <dbReference type="ARBA" id="ARBA00023015"/>
    </source>
</evidence>
<dbReference type="Gene3D" id="3.40.190.290">
    <property type="match status" value="1"/>
</dbReference>
<keyword evidence="4" id="KW-0804">Transcription</keyword>